<dbReference type="Pfam" id="PF13520">
    <property type="entry name" value="AA_permease_2"/>
    <property type="match status" value="1"/>
</dbReference>
<feature type="transmembrane region" description="Helical" evidence="5">
    <location>
        <begin position="37"/>
        <end position="59"/>
    </location>
</feature>
<keyword evidence="3 5" id="KW-1133">Transmembrane helix</keyword>
<dbReference type="GO" id="GO:0015179">
    <property type="term" value="F:L-amino acid transmembrane transporter activity"/>
    <property type="evidence" value="ECO:0007669"/>
    <property type="project" value="TreeGrafter"/>
</dbReference>
<keyword evidence="4 5" id="KW-0472">Membrane</keyword>
<evidence type="ECO:0000256" key="3">
    <source>
        <dbReference type="ARBA" id="ARBA00022989"/>
    </source>
</evidence>
<evidence type="ECO:0000256" key="4">
    <source>
        <dbReference type="ARBA" id="ARBA00023136"/>
    </source>
</evidence>
<proteinExistence type="predicted"/>
<feature type="transmembrane region" description="Helical" evidence="5">
    <location>
        <begin position="468"/>
        <end position="493"/>
    </location>
</feature>
<dbReference type="AlphaFoldDB" id="A0A6A5Z6S9"/>
<feature type="transmembrane region" description="Helical" evidence="5">
    <location>
        <begin position="159"/>
        <end position="183"/>
    </location>
</feature>
<organism evidence="6 7">
    <name type="scientific">Lophiotrema nucula</name>
    <dbReference type="NCBI Taxonomy" id="690887"/>
    <lineage>
        <taxon>Eukaryota</taxon>
        <taxon>Fungi</taxon>
        <taxon>Dikarya</taxon>
        <taxon>Ascomycota</taxon>
        <taxon>Pezizomycotina</taxon>
        <taxon>Dothideomycetes</taxon>
        <taxon>Pleosporomycetidae</taxon>
        <taxon>Pleosporales</taxon>
        <taxon>Lophiotremataceae</taxon>
        <taxon>Lophiotrema</taxon>
    </lineage>
</organism>
<dbReference type="EMBL" id="ML977326">
    <property type="protein sequence ID" value="KAF2114098.1"/>
    <property type="molecule type" value="Genomic_DNA"/>
</dbReference>
<keyword evidence="2 5" id="KW-0812">Transmembrane</keyword>
<evidence type="ECO:0000256" key="5">
    <source>
        <dbReference type="SAM" id="Phobius"/>
    </source>
</evidence>
<dbReference type="PIRSF" id="PIRSF006060">
    <property type="entry name" value="AA_transporter"/>
    <property type="match status" value="1"/>
</dbReference>
<dbReference type="InterPro" id="IPR002293">
    <property type="entry name" value="AA/rel_permease1"/>
</dbReference>
<evidence type="ECO:0000256" key="2">
    <source>
        <dbReference type="ARBA" id="ARBA00022692"/>
    </source>
</evidence>
<feature type="transmembrane region" description="Helical" evidence="5">
    <location>
        <begin position="133"/>
        <end position="152"/>
    </location>
</feature>
<evidence type="ECO:0000256" key="1">
    <source>
        <dbReference type="ARBA" id="ARBA00004141"/>
    </source>
</evidence>
<dbReference type="GO" id="GO:0016020">
    <property type="term" value="C:membrane"/>
    <property type="evidence" value="ECO:0007669"/>
    <property type="project" value="UniProtKB-SubCell"/>
</dbReference>
<feature type="transmembrane region" description="Helical" evidence="5">
    <location>
        <begin position="92"/>
        <end position="113"/>
    </location>
</feature>
<reference evidence="6" key="1">
    <citation type="journal article" date="2020" name="Stud. Mycol.">
        <title>101 Dothideomycetes genomes: a test case for predicting lifestyles and emergence of pathogens.</title>
        <authorList>
            <person name="Haridas S."/>
            <person name="Albert R."/>
            <person name="Binder M."/>
            <person name="Bloem J."/>
            <person name="Labutti K."/>
            <person name="Salamov A."/>
            <person name="Andreopoulos B."/>
            <person name="Baker S."/>
            <person name="Barry K."/>
            <person name="Bills G."/>
            <person name="Bluhm B."/>
            <person name="Cannon C."/>
            <person name="Castanera R."/>
            <person name="Culley D."/>
            <person name="Daum C."/>
            <person name="Ezra D."/>
            <person name="Gonzalez J."/>
            <person name="Henrissat B."/>
            <person name="Kuo A."/>
            <person name="Liang C."/>
            <person name="Lipzen A."/>
            <person name="Lutzoni F."/>
            <person name="Magnuson J."/>
            <person name="Mondo S."/>
            <person name="Nolan M."/>
            <person name="Ohm R."/>
            <person name="Pangilinan J."/>
            <person name="Park H.-J."/>
            <person name="Ramirez L."/>
            <person name="Alfaro M."/>
            <person name="Sun H."/>
            <person name="Tritt A."/>
            <person name="Yoshinaga Y."/>
            <person name="Zwiers L.-H."/>
            <person name="Turgeon B."/>
            <person name="Goodwin S."/>
            <person name="Spatafora J."/>
            <person name="Crous P."/>
            <person name="Grigoriev I."/>
        </authorList>
    </citation>
    <scope>NUCLEOTIDE SEQUENCE</scope>
    <source>
        <strain evidence="6">CBS 627.86</strain>
    </source>
</reference>
<feature type="transmembrane region" description="Helical" evidence="5">
    <location>
        <begin position="294"/>
        <end position="312"/>
    </location>
</feature>
<dbReference type="Proteomes" id="UP000799770">
    <property type="component" value="Unassembled WGS sequence"/>
</dbReference>
<evidence type="ECO:0000313" key="7">
    <source>
        <dbReference type="Proteomes" id="UP000799770"/>
    </source>
</evidence>
<dbReference type="Gene3D" id="1.20.1740.10">
    <property type="entry name" value="Amino acid/polyamine transporter I"/>
    <property type="match status" value="1"/>
</dbReference>
<sequence length="547" mass="60885">MQYRMADSCTDIISLGTGIYRTPWTVMQATRSVGVTMLFWLCGAFTAAAGTIIYIEFGLTLPRHTIDGKTEPVVRNGGDLNYVSYLLKRPRYLVLCIYAMNFILLASCAPNALSFGDDIVGAQGSERSATTDALARVLAMVAITLPCLLHAFTRRGGILINNIFVVMKVAMVCSFPIMAIYAVTRGGKPNFARANMNATTSFAHIHSDVDSYTQGFLAVLYAYSGYNQASYILCEIDKPRKNFVRGIVIAVTIVCVLYMLVNISYMVIVSKEQQLQTSDVALQFLINIVGEKKAPALLASFTAVSSFGYIIGQTFTASRVKQEIAKEGVVPFAKFFGENRTLFRRFRSSKKSSTSEPTPLGALFLHWSFAIFLILVTWPVKPAYAYRILVGQYAYIVDVVPSTVMAIGLLVLRFSSNWSSKSPMPFWLSVLAAFIYLLANGFPLIAVWVPPAKGAVTAVHDIIPGTPWYLTGLLSWSLLLCGVLYWLFFRYVLPRIGARKGKEFIVEREPVFRTQNGERVQWHEIVLHSWVVKREPEKRPGYVLDSA</sequence>
<dbReference type="PANTHER" id="PTHR11785">
    <property type="entry name" value="AMINO ACID TRANSPORTER"/>
    <property type="match status" value="1"/>
</dbReference>
<feature type="transmembrane region" description="Helical" evidence="5">
    <location>
        <begin position="246"/>
        <end position="268"/>
    </location>
</feature>
<feature type="transmembrane region" description="Helical" evidence="5">
    <location>
        <begin position="360"/>
        <end position="380"/>
    </location>
</feature>
<feature type="transmembrane region" description="Helical" evidence="5">
    <location>
        <begin position="216"/>
        <end position="234"/>
    </location>
</feature>
<accession>A0A6A5Z6S9</accession>
<protein>
    <submittedName>
        <fullName evidence="6">Amino acid/polyamine transporter I</fullName>
    </submittedName>
</protein>
<dbReference type="OrthoDB" id="5982228at2759"/>
<feature type="transmembrane region" description="Helical" evidence="5">
    <location>
        <begin position="392"/>
        <end position="414"/>
    </location>
</feature>
<name>A0A6A5Z6S9_9PLEO</name>
<gene>
    <name evidence="6" type="ORF">BDV96DRAFT_109226</name>
</gene>
<evidence type="ECO:0000313" key="6">
    <source>
        <dbReference type="EMBL" id="KAF2114098.1"/>
    </source>
</evidence>
<keyword evidence="7" id="KW-1185">Reference proteome</keyword>
<dbReference type="InterPro" id="IPR050598">
    <property type="entry name" value="AminoAcid_Transporter"/>
</dbReference>
<feature type="transmembrane region" description="Helical" evidence="5">
    <location>
        <begin position="426"/>
        <end position="448"/>
    </location>
</feature>
<dbReference type="PANTHER" id="PTHR11785:SF353">
    <property type="entry name" value="METHIONINE TRANSPORTER (EUROFUNG)"/>
    <property type="match status" value="1"/>
</dbReference>
<comment type="subcellular location">
    <subcellularLocation>
        <location evidence="1">Membrane</location>
        <topology evidence="1">Multi-pass membrane protein</topology>
    </subcellularLocation>
</comment>